<dbReference type="InterPro" id="IPR020472">
    <property type="entry name" value="WD40_PAC1"/>
</dbReference>
<dbReference type="SUPFAM" id="SSF50978">
    <property type="entry name" value="WD40 repeat-like"/>
    <property type="match status" value="1"/>
</dbReference>
<reference evidence="8 9" key="1">
    <citation type="journal article" date="2013" name="PLoS Genet.">
        <title>The genome and development-dependent transcriptomes of Pyronema confluens: a window into fungal evolution.</title>
        <authorList>
            <person name="Traeger S."/>
            <person name="Altegoer F."/>
            <person name="Freitag M."/>
            <person name="Gabaldon T."/>
            <person name="Kempken F."/>
            <person name="Kumar A."/>
            <person name="Marcet-Houben M."/>
            <person name="Poggeler S."/>
            <person name="Stajich J.E."/>
            <person name="Nowrousian M."/>
        </authorList>
    </citation>
    <scope>NUCLEOTIDE SEQUENCE [LARGE SCALE GENOMIC DNA]</scope>
    <source>
        <strain evidence="9">CBS 100304</strain>
        <tissue evidence="8">Vegetative mycelium</tissue>
    </source>
</reference>
<evidence type="ECO:0000256" key="5">
    <source>
        <dbReference type="ARBA" id="ARBA00023242"/>
    </source>
</evidence>
<evidence type="ECO:0000313" key="8">
    <source>
        <dbReference type="EMBL" id="CCX06287.1"/>
    </source>
</evidence>
<evidence type="ECO:0000256" key="2">
    <source>
        <dbReference type="ARBA" id="ARBA00022552"/>
    </source>
</evidence>
<evidence type="ECO:0000256" key="4">
    <source>
        <dbReference type="ARBA" id="ARBA00022737"/>
    </source>
</evidence>
<evidence type="ECO:0000259" key="7">
    <source>
        <dbReference type="Pfam" id="PF09384"/>
    </source>
</evidence>
<dbReference type="InterPro" id="IPR001680">
    <property type="entry name" value="WD40_rpt"/>
</dbReference>
<evidence type="ECO:0000256" key="1">
    <source>
        <dbReference type="ARBA" id="ARBA00004604"/>
    </source>
</evidence>
<protein>
    <submittedName>
        <fullName evidence="8">Similar to U3 small nucleolar RNA-associated protein 15 acc. no. O94365</fullName>
    </submittedName>
</protein>
<feature type="repeat" description="WD" evidence="6">
    <location>
        <begin position="253"/>
        <end position="286"/>
    </location>
</feature>
<dbReference type="PRINTS" id="PR00320">
    <property type="entry name" value="GPROTEINBRPT"/>
</dbReference>
<proteinExistence type="predicted"/>
<dbReference type="PANTHER" id="PTHR19924:SF26">
    <property type="entry name" value="U3 SMALL NUCLEOLAR RNA-ASSOCIATED PROTEIN 15 HOMOLOG"/>
    <property type="match status" value="1"/>
</dbReference>
<name>U4KWK9_PYROM</name>
<keyword evidence="4" id="KW-0677">Repeat</keyword>
<keyword evidence="3 6" id="KW-0853">WD repeat</keyword>
<dbReference type="GO" id="GO:0045943">
    <property type="term" value="P:positive regulation of transcription by RNA polymerase I"/>
    <property type="evidence" value="ECO:0007669"/>
    <property type="project" value="TreeGrafter"/>
</dbReference>
<keyword evidence="2" id="KW-0698">rRNA processing</keyword>
<dbReference type="InterPro" id="IPR036322">
    <property type="entry name" value="WD40_repeat_dom_sf"/>
</dbReference>
<dbReference type="InterPro" id="IPR015943">
    <property type="entry name" value="WD40/YVTN_repeat-like_dom_sf"/>
</dbReference>
<keyword evidence="9" id="KW-1185">Reference proteome</keyword>
<gene>
    <name evidence="8" type="ORF">PCON_05874</name>
</gene>
<dbReference type="GO" id="GO:0006364">
    <property type="term" value="P:rRNA processing"/>
    <property type="evidence" value="ECO:0007669"/>
    <property type="project" value="UniProtKB-KW"/>
</dbReference>
<dbReference type="Proteomes" id="UP000018144">
    <property type="component" value="Unassembled WGS sequence"/>
</dbReference>
<dbReference type="AlphaFoldDB" id="U4KWK9"/>
<dbReference type="InterPro" id="IPR018983">
    <property type="entry name" value="U3_snoRNA-assocProt_15_C"/>
</dbReference>
<keyword evidence="5" id="KW-0539">Nucleus</keyword>
<evidence type="ECO:0000256" key="3">
    <source>
        <dbReference type="ARBA" id="ARBA00022574"/>
    </source>
</evidence>
<dbReference type="Pfam" id="PF00400">
    <property type="entry name" value="WD40"/>
    <property type="match status" value="3"/>
</dbReference>
<feature type="repeat" description="WD" evidence="6">
    <location>
        <begin position="120"/>
        <end position="162"/>
    </location>
</feature>
<dbReference type="STRING" id="1076935.U4KWK9"/>
<dbReference type="PROSITE" id="PS50082">
    <property type="entry name" value="WD_REPEATS_2"/>
    <property type="match status" value="3"/>
</dbReference>
<dbReference type="CDD" id="cd00200">
    <property type="entry name" value="WD40"/>
    <property type="match status" value="1"/>
</dbReference>
<dbReference type="PROSITE" id="PS00678">
    <property type="entry name" value="WD_REPEATS_1"/>
    <property type="match status" value="1"/>
</dbReference>
<comment type="subcellular location">
    <subcellularLocation>
        <location evidence="1">Nucleus</location>
        <location evidence="1">Nucleolus</location>
    </subcellularLocation>
</comment>
<dbReference type="eggNOG" id="KOG0310">
    <property type="taxonomic scope" value="Eukaryota"/>
</dbReference>
<sequence>MAAPVTRLQPVKLPTLPAATTPEQKYWRSFGSPLLIHEHTNITSIHFSPKSPHDFAVTSSSLIKIFSGKTRAVSKTISRFKTTAYAGNIRADGKVLAAAEAAGTVLLYDLGSRAIIRTWAEEHKAAVQALKWNPRDLTGLATGSDDTTVRIWDVPSSNSVTAFTAHEDYVRSIAYLPTGPAGGAAGGLVVSGSYDTTARLWDPRVGGKSAMTFRHDTAVEDVLPLPGGTTLVVAAGNCVRVWDLVAARELKVLGNHQKTVTSLAMTTGEKRRLLTGALDGHVKIYDTATWAVTHGVKYPAPVLSLAVSPDEKQIAVGMVGGLLSIRTRRAGGEKDLVKEKERAMDLIMKGIDPRAAEKKGKSANKARKLKGLDYKGEEEEMVIDDTRVKRKKERKFEIALRKGLYSEALDNVLGIAGKEEPAMVLAVVKELVYRNAVSKALQNRDEEGLRPVIEWCLRCVGDPRMIPVVAEVVERFLDLYSHGLGQSAEFDKLVGRLVKRIQNEVENARQAARAVGMLELLVAGNK</sequence>
<dbReference type="GO" id="GO:0005730">
    <property type="term" value="C:nucleolus"/>
    <property type="evidence" value="ECO:0007669"/>
    <property type="project" value="UniProtKB-SubCell"/>
</dbReference>
<dbReference type="Gene3D" id="2.130.10.10">
    <property type="entry name" value="YVTN repeat-like/Quinoprotein amine dehydrogenase"/>
    <property type="match status" value="3"/>
</dbReference>
<dbReference type="PANTHER" id="PTHR19924">
    <property type="entry name" value="UTP15 U3 SMALL NUCLEOLAR RNA-ASSOCIATED PROTEIN 15 FAMILY MEMBER"/>
    <property type="match status" value="1"/>
</dbReference>
<dbReference type="InterPro" id="IPR019775">
    <property type="entry name" value="WD40_repeat_CS"/>
</dbReference>
<feature type="domain" description="U3 small nucleolar RNA-associated protein 15 C-terminal" evidence="7">
    <location>
        <begin position="373"/>
        <end position="521"/>
    </location>
</feature>
<dbReference type="SMART" id="SM00320">
    <property type="entry name" value="WD40"/>
    <property type="match status" value="7"/>
</dbReference>
<evidence type="ECO:0000256" key="6">
    <source>
        <dbReference type="PROSITE-ProRule" id="PRU00221"/>
    </source>
</evidence>
<evidence type="ECO:0000313" key="9">
    <source>
        <dbReference type="Proteomes" id="UP000018144"/>
    </source>
</evidence>
<dbReference type="PROSITE" id="PS50294">
    <property type="entry name" value="WD_REPEATS_REGION"/>
    <property type="match status" value="2"/>
</dbReference>
<feature type="repeat" description="WD" evidence="6">
    <location>
        <begin position="163"/>
        <end position="202"/>
    </location>
</feature>
<dbReference type="EMBL" id="HF935285">
    <property type="protein sequence ID" value="CCX06287.1"/>
    <property type="molecule type" value="Genomic_DNA"/>
</dbReference>
<dbReference type="OMA" id="ATYQVVH"/>
<accession>U4KWK9</accession>
<dbReference type="Pfam" id="PF09384">
    <property type="entry name" value="UTP15_C"/>
    <property type="match status" value="1"/>
</dbReference>
<dbReference type="OrthoDB" id="431715at2759"/>
<organism evidence="8 9">
    <name type="scientific">Pyronema omphalodes (strain CBS 100304)</name>
    <name type="common">Pyronema confluens</name>
    <dbReference type="NCBI Taxonomy" id="1076935"/>
    <lineage>
        <taxon>Eukaryota</taxon>
        <taxon>Fungi</taxon>
        <taxon>Dikarya</taxon>
        <taxon>Ascomycota</taxon>
        <taxon>Pezizomycotina</taxon>
        <taxon>Pezizomycetes</taxon>
        <taxon>Pezizales</taxon>
        <taxon>Pyronemataceae</taxon>
        <taxon>Pyronema</taxon>
    </lineage>
</organism>